<organism evidence="2 4">
    <name type="scientific">Rufibacter glacialis</name>
    <dbReference type="NCBI Taxonomy" id="1259555"/>
    <lineage>
        <taxon>Bacteria</taxon>
        <taxon>Pseudomonadati</taxon>
        <taxon>Bacteroidota</taxon>
        <taxon>Cytophagia</taxon>
        <taxon>Cytophagales</taxon>
        <taxon>Hymenobacteraceae</taxon>
        <taxon>Rufibacter</taxon>
    </lineage>
</organism>
<dbReference type="OrthoDB" id="894167at2"/>
<feature type="compositionally biased region" description="Polar residues" evidence="1">
    <location>
        <begin position="36"/>
        <end position="51"/>
    </location>
</feature>
<evidence type="ECO:0000313" key="3">
    <source>
        <dbReference type="EMBL" id="MFA1773069.1"/>
    </source>
</evidence>
<gene>
    <name evidence="3" type="ORF">ACD591_17350</name>
    <name evidence="2" type="ORF">FOE74_09085</name>
</gene>
<proteinExistence type="predicted"/>
<reference evidence="2 4" key="2">
    <citation type="submission" date="2019-09" db="EMBL/GenBank/DDBJ databases">
        <title>A bacterium isolated from glacier soil.</title>
        <authorList>
            <person name="Liu Q."/>
        </authorList>
    </citation>
    <scope>NUCLEOTIDE SEQUENCE [LARGE SCALE GENOMIC DNA]</scope>
    <source>
        <strain evidence="2 4">MDT1-10-3</strain>
    </source>
</reference>
<dbReference type="EMBL" id="VKKZ01000020">
    <property type="protein sequence ID" value="KAA6434348.1"/>
    <property type="molecule type" value="Genomic_DNA"/>
</dbReference>
<dbReference type="Proteomes" id="UP000323866">
    <property type="component" value="Unassembled WGS sequence"/>
</dbReference>
<dbReference type="EMBL" id="JBGOGF010000010">
    <property type="protein sequence ID" value="MFA1773069.1"/>
    <property type="molecule type" value="Genomic_DNA"/>
</dbReference>
<keyword evidence="5" id="KW-1185">Reference proteome</keyword>
<dbReference type="AlphaFoldDB" id="A0A5M8QGJ5"/>
<dbReference type="RefSeq" id="WP_149098292.1">
    <property type="nucleotide sequence ID" value="NZ_BMMG01000003.1"/>
</dbReference>
<reference evidence="2 4" key="1">
    <citation type="submission" date="2019-07" db="EMBL/GenBank/DDBJ databases">
        <authorList>
            <person name="Qu J.-H."/>
        </authorList>
    </citation>
    <scope>NUCLEOTIDE SEQUENCE [LARGE SCALE GENOMIC DNA]</scope>
    <source>
        <strain evidence="2 4">MDT1-10-3</strain>
    </source>
</reference>
<evidence type="ECO:0000313" key="5">
    <source>
        <dbReference type="Proteomes" id="UP001570846"/>
    </source>
</evidence>
<feature type="compositionally biased region" description="Basic and acidic residues" evidence="1">
    <location>
        <begin position="65"/>
        <end position="75"/>
    </location>
</feature>
<name>A0A5M8QGJ5_9BACT</name>
<dbReference type="Proteomes" id="UP001570846">
    <property type="component" value="Unassembled WGS sequence"/>
</dbReference>
<sequence>MEEQNKKEQDPNPTPGKKSEEDSHASYTPDAEELRNSASSSTYDAGTSGNTGHEGFLSRQDEDDLKSRTNEPENR</sequence>
<protein>
    <submittedName>
        <fullName evidence="2">Uncharacterized protein</fullName>
    </submittedName>
</protein>
<evidence type="ECO:0000313" key="2">
    <source>
        <dbReference type="EMBL" id="KAA6434348.1"/>
    </source>
</evidence>
<reference evidence="3 5" key="3">
    <citation type="submission" date="2024-08" db="EMBL/GenBank/DDBJ databases">
        <authorList>
            <person name="Wei W."/>
        </authorList>
    </citation>
    <scope>NUCLEOTIDE SEQUENCE [LARGE SCALE GENOMIC DNA]</scope>
    <source>
        <strain evidence="3 5">XU2</strain>
    </source>
</reference>
<feature type="compositionally biased region" description="Basic and acidic residues" evidence="1">
    <location>
        <begin position="1"/>
        <end position="10"/>
    </location>
</feature>
<accession>A0A5M8QGJ5</accession>
<feature type="region of interest" description="Disordered" evidence="1">
    <location>
        <begin position="1"/>
        <end position="75"/>
    </location>
</feature>
<evidence type="ECO:0000256" key="1">
    <source>
        <dbReference type="SAM" id="MobiDB-lite"/>
    </source>
</evidence>
<comment type="caution">
    <text evidence="2">The sequence shown here is derived from an EMBL/GenBank/DDBJ whole genome shotgun (WGS) entry which is preliminary data.</text>
</comment>
<evidence type="ECO:0000313" key="4">
    <source>
        <dbReference type="Proteomes" id="UP000323866"/>
    </source>
</evidence>